<accession>A0A5Q2TQ23</accession>
<feature type="transmembrane region" description="Helical" evidence="1">
    <location>
        <begin position="120"/>
        <end position="142"/>
    </location>
</feature>
<feature type="transmembrane region" description="Helical" evidence="1">
    <location>
        <begin position="97"/>
        <end position="114"/>
    </location>
</feature>
<feature type="transmembrane region" description="Helical" evidence="1">
    <location>
        <begin position="21"/>
        <end position="44"/>
    </location>
</feature>
<reference evidence="2 3" key="1">
    <citation type="submission" date="2019-11" db="EMBL/GenBank/DDBJ databases">
        <title>Gracilibacillus salitolerans sp. nov., a moderate halophile isolated from a saline soil in northwest China.</title>
        <authorList>
            <person name="Gan L."/>
        </authorList>
    </citation>
    <scope>NUCLEOTIDE SEQUENCE [LARGE SCALE GENOMIC DNA]</scope>
    <source>
        <strain evidence="2 3">SCU50</strain>
    </source>
</reference>
<gene>
    <name evidence="2" type="ORF">GI584_20525</name>
</gene>
<dbReference type="EMBL" id="CP045915">
    <property type="protein sequence ID" value="QGH36281.1"/>
    <property type="molecule type" value="Genomic_DNA"/>
</dbReference>
<dbReference type="Pfam" id="PF14184">
    <property type="entry name" value="YrvL"/>
    <property type="match status" value="1"/>
</dbReference>
<keyword evidence="1" id="KW-0472">Membrane</keyword>
<evidence type="ECO:0000256" key="1">
    <source>
        <dbReference type="SAM" id="Phobius"/>
    </source>
</evidence>
<organism evidence="2 3">
    <name type="scientific">Gracilibacillus salitolerans</name>
    <dbReference type="NCBI Taxonomy" id="2663022"/>
    <lineage>
        <taxon>Bacteria</taxon>
        <taxon>Bacillati</taxon>
        <taxon>Bacillota</taxon>
        <taxon>Bacilli</taxon>
        <taxon>Bacillales</taxon>
        <taxon>Bacillaceae</taxon>
        <taxon>Gracilibacillus</taxon>
    </lineage>
</organism>
<protein>
    <recommendedName>
        <fullName evidence="4">Regulatory protein YrvL</fullName>
    </recommendedName>
</protein>
<evidence type="ECO:0000313" key="3">
    <source>
        <dbReference type="Proteomes" id="UP000339690"/>
    </source>
</evidence>
<keyword evidence="1" id="KW-1133">Transmembrane helix</keyword>
<keyword evidence="3" id="KW-1185">Reference proteome</keyword>
<dbReference type="Proteomes" id="UP000339690">
    <property type="component" value="Chromosome"/>
</dbReference>
<keyword evidence="1" id="KW-0812">Transmembrane</keyword>
<dbReference type="InterPro" id="IPR025912">
    <property type="entry name" value="YrvL"/>
</dbReference>
<proteinExistence type="predicted"/>
<evidence type="ECO:0000313" key="2">
    <source>
        <dbReference type="EMBL" id="QGH36281.1"/>
    </source>
</evidence>
<dbReference type="KEGG" id="grc:GI584_20525"/>
<name>A0A5Q2TQ23_9BACI</name>
<evidence type="ECO:0008006" key="4">
    <source>
        <dbReference type="Google" id="ProtNLM"/>
    </source>
</evidence>
<feature type="transmembrane region" description="Helical" evidence="1">
    <location>
        <begin position="56"/>
        <end position="77"/>
    </location>
</feature>
<sequence>MPQHNNDSFRDMNKKEKIITVFAIALLIFLVVGFIIGVFFFGLAGLFELLGVQYHSIWSLLGFVVSFFVLGVIVELFFKAFFKLTVRNMTGKIKIGFIRFSFEFLSNWLVLFTVDELMRSITLSLKAEIIVALLLAVLEIVFDSDKD</sequence>
<dbReference type="RefSeq" id="WP_153792454.1">
    <property type="nucleotide sequence ID" value="NZ_CP045915.1"/>
</dbReference>
<dbReference type="AlphaFoldDB" id="A0A5Q2TQ23"/>